<dbReference type="GO" id="GO:0006355">
    <property type="term" value="P:regulation of DNA-templated transcription"/>
    <property type="evidence" value="ECO:0007669"/>
    <property type="project" value="InterPro"/>
</dbReference>
<dbReference type="InterPro" id="IPR058031">
    <property type="entry name" value="AAA_lid_NorR"/>
</dbReference>
<dbReference type="InterPro" id="IPR001789">
    <property type="entry name" value="Sig_transdc_resp-reg_receiver"/>
</dbReference>
<gene>
    <name evidence="10" type="ORF">AWY79_16375</name>
    <name evidence="11" type="ORF">EDC59_102308</name>
</gene>
<proteinExistence type="predicted"/>
<dbReference type="SUPFAM" id="SSF46689">
    <property type="entry name" value="Homeodomain-like"/>
    <property type="match status" value="1"/>
</dbReference>
<keyword evidence="3" id="KW-0805">Transcription regulation</keyword>
<dbReference type="PROSITE" id="PS00676">
    <property type="entry name" value="SIGMA54_INTERACT_2"/>
    <property type="match status" value="1"/>
</dbReference>
<evidence type="ECO:0000259" key="9">
    <source>
        <dbReference type="PROSITE" id="PS50110"/>
    </source>
</evidence>
<dbReference type="EMBL" id="CP014206">
    <property type="protein sequence ID" value="AMK12565.1"/>
    <property type="molecule type" value="Genomic_DNA"/>
</dbReference>
<dbReference type="Gene3D" id="1.10.10.60">
    <property type="entry name" value="Homeodomain-like"/>
    <property type="match status" value="1"/>
</dbReference>
<dbReference type="Gene3D" id="1.10.8.60">
    <property type="match status" value="1"/>
</dbReference>
<dbReference type="PROSITE" id="PS00675">
    <property type="entry name" value="SIGMA54_INTERACT_1"/>
    <property type="match status" value="1"/>
</dbReference>
<dbReference type="FunFam" id="3.40.50.300:FF:000006">
    <property type="entry name" value="DNA-binding transcriptional regulator NtrC"/>
    <property type="match status" value="1"/>
</dbReference>
<dbReference type="Proteomes" id="UP000295506">
    <property type="component" value="Unassembled WGS sequence"/>
</dbReference>
<keyword evidence="7" id="KW-0597">Phosphoprotein</keyword>
<dbReference type="InterPro" id="IPR003593">
    <property type="entry name" value="AAA+_ATPase"/>
</dbReference>
<dbReference type="InterPro" id="IPR025943">
    <property type="entry name" value="Sigma_54_int_dom_ATP-bd_2"/>
</dbReference>
<evidence type="ECO:0000313" key="12">
    <source>
        <dbReference type="Proteomes" id="UP000055611"/>
    </source>
</evidence>
<keyword evidence="5" id="KW-0010">Activator</keyword>
<feature type="modified residue" description="4-aspartylphosphate" evidence="7">
    <location>
        <position position="50"/>
    </location>
</feature>
<dbReference type="PANTHER" id="PTHR32071">
    <property type="entry name" value="TRANSCRIPTIONAL REGULATORY PROTEIN"/>
    <property type="match status" value="1"/>
</dbReference>
<dbReference type="InterPro" id="IPR002197">
    <property type="entry name" value="HTH_Fis"/>
</dbReference>
<dbReference type="RefSeq" id="WP_066806272.1">
    <property type="nucleotide sequence ID" value="NZ_CP014206.1"/>
</dbReference>
<name>A0A126QT03_9BACT</name>
<evidence type="ECO:0000256" key="6">
    <source>
        <dbReference type="ARBA" id="ARBA00023163"/>
    </source>
</evidence>
<evidence type="ECO:0000313" key="13">
    <source>
        <dbReference type="Proteomes" id="UP000295506"/>
    </source>
</evidence>
<dbReference type="GO" id="GO:0043565">
    <property type="term" value="F:sequence-specific DNA binding"/>
    <property type="evidence" value="ECO:0007669"/>
    <property type="project" value="InterPro"/>
</dbReference>
<dbReference type="Pfam" id="PF25601">
    <property type="entry name" value="AAA_lid_14"/>
    <property type="match status" value="1"/>
</dbReference>
<evidence type="ECO:0000256" key="4">
    <source>
        <dbReference type="ARBA" id="ARBA00023125"/>
    </source>
</evidence>
<dbReference type="InterPro" id="IPR002078">
    <property type="entry name" value="Sigma_54_int"/>
</dbReference>
<dbReference type="SUPFAM" id="SSF52540">
    <property type="entry name" value="P-loop containing nucleoside triphosphate hydrolases"/>
    <property type="match status" value="1"/>
</dbReference>
<reference evidence="10 12" key="1">
    <citation type="journal article" date="2016" name="Front. Microbiol.">
        <title>Genome Sequence of the Piezophilic, Mesophilic Sulfate-Reducing Bacterium Desulfovibrio indicus J2T.</title>
        <authorList>
            <person name="Cao J."/>
            <person name="Maignien L."/>
            <person name="Shao Z."/>
            <person name="Alain K."/>
            <person name="Jebbar M."/>
        </authorList>
    </citation>
    <scope>NUCLEOTIDE SEQUENCE [LARGE SCALE GENOMIC DNA]</scope>
    <source>
        <strain evidence="10 12">J2</strain>
    </source>
</reference>
<protein>
    <submittedName>
        <fullName evidence="11">DNA-binding NtrC family response regulator</fullName>
    </submittedName>
    <submittedName>
        <fullName evidence="10">Fis family transcriptional regulator</fullName>
    </submittedName>
</protein>
<dbReference type="Gene3D" id="3.40.50.2300">
    <property type="match status" value="1"/>
</dbReference>
<organism evidence="11 13">
    <name type="scientific">Pseudodesulfovibrio indicus</name>
    <dbReference type="NCBI Taxonomy" id="1716143"/>
    <lineage>
        <taxon>Bacteria</taxon>
        <taxon>Pseudomonadati</taxon>
        <taxon>Thermodesulfobacteriota</taxon>
        <taxon>Desulfovibrionia</taxon>
        <taxon>Desulfovibrionales</taxon>
        <taxon>Desulfovibrionaceae</taxon>
    </lineage>
</organism>
<dbReference type="Pfam" id="PF00158">
    <property type="entry name" value="Sigma54_activat"/>
    <property type="match status" value="1"/>
</dbReference>
<dbReference type="InterPro" id="IPR025944">
    <property type="entry name" value="Sigma_54_int_dom_CS"/>
</dbReference>
<keyword evidence="1" id="KW-0547">Nucleotide-binding</keyword>
<dbReference type="PROSITE" id="PS00688">
    <property type="entry name" value="SIGMA54_INTERACT_3"/>
    <property type="match status" value="1"/>
</dbReference>
<dbReference type="Pfam" id="PF02954">
    <property type="entry name" value="HTH_8"/>
    <property type="match status" value="1"/>
</dbReference>
<evidence type="ECO:0000256" key="5">
    <source>
        <dbReference type="ARBA" id="ARBA00023159"/>
    </source>
</evidence>
<dbReference type="SUPFAM" id="SSF52172">
    <property type="entry name" value="CheY-like"/>
    <property type="match status" value="1"/>
</dbReference>
<keyword evidence="4 11" id="KW-0238">DNA-binding</keyword>
<dbReference type="Gene3D" id="3.40.50.300">
    <property type="entry name" value="P-loop containing nucleotide triphosphate hydrolases"/>
    <property type="match status" value="1"/>
</dbReference>
<feature type="domain" description="Sigma-54 factor interaction" evidence="8">
    <location>
        <begin position="143"/>
        <end position="372"/>
    </location>
</feature>
<evidence type="ECO:0000259" key="8">
    <source>
        <dbReference type="PROSITE" id="PS50045"/>
    </source>
</evidence>
<dbReference type="KEGG" id="dej:AWY79_16375"/>
<dbReference type="PANTHER" id="PTHR32071:SF122">
    <property type="entry name" value="SIGMA FACTOR"/>
    <property type="match status" value="1"/>
</dbReference>
<dbReference type="Proteomes" id="UP000055611">
    <property type="component" value="Chromosome"/>
</dbReference>
<dbReference type="GO" id="GO:0000160">
    <property type="term" value="P:phosphorelay signal transduction system"/>
    <property type="evidence" value="ECO:0007669"/>
    <property type="project" value="InterPro"/>
</dbReference>
<dbReference type="GO" id="GO:0005524">
    <property type="term" value="F:ATP binding"/>
    <property type="evidence" value="ECO:0007669"/>
    <property type="project" value="UniProtKB-KW"/>
</dbReference>
<evidence type="ECO:0000256" key="3">
    <source>
        <dbReference type="ARBA" id="ARBA00023015"/>
    </source>
</evidence>
<dbReference type="OrthoDB" id="9763792at2"/>
<evidence type="ECO:0000256" key="7">
    <source>
        <dbReference type="PROSITE-ProRule" id="PRU00169"/>
    </source>
</evidence>
<accession>A0A126QT03</accession>
<dbReference type="AlphaFoldDB" id="A0A126QT03"/>
<sequence>MRKMLVITRDGSRSEEIGGLLGREQEVRAEPVAVPDAGAPDRDVDTLFVDVESLLARNRSVAKALSSLWAQYPSAAIVVMAGEEQTGLAVNAVKAGAFDYLTHPIEKAEFDLIADKVRESDVLQSELDYLRGQFWNEDSLEYVDTRSKAMRDVFVKIRQVAGTRTTVLLTGETGTGKSLIAKLIHAHSNRKSQPFISVHCGAIPDTLVESELFGHEKGAFTGAVRRKLGKFELAHGGTIFLDEIGTVSQSVQVKLLNVIQERMIQRVGGETDVPVDVRIIAATNEDMNDLCERGKFRRDLFYRLNVFPIRIPPLRERREDIPRLSEAFIQQFNGLLNTEVKGIHPHVLDTLLEYEWPGNVRELENVIERACILETGDVLQPESFPPDLLDTQGEVVTSPVKTSLPLKEARRITVDKFERQYLSSLLEQCGGVIKDAAQRAGVTTRQLSKLMSRHSLDKKEFRKKRNS</sequence>
<dbReference type="PROSITE" id="PS50045">
    <property type="entry name" value="SIGMA54_INTERACT_4"/>
    <property type="match status" value="1"/>
</dbReference>
<dbReference type="EMBL" id="SOBK01000002">
    <property type="protein sequence ID" value="TDT90875.1"/>
    <property type="molecule type" value="Genomic_DNA"/>
</dbReference>
<evidence type="ECO:0000313" key="10">
    <source>
        <dbReference type="EMBL" id="AMK12565.1"/>
    </source>
</evidence>
<keyword evidence="2" id="KW-0067">ATP-binding</keyword>
<dbReference type="InterPro" id="IPR027417">
    <property type="entry name" value="P-loop_NTPase"/>
</dbReference>
<keyword evidence="6" id="KW-0804">Transcription</keyword>
<dbReference type="InterPro" id="IPR009057">
    <property type="entry name" value="Homeodomain-like_sf"/>
</dbReference>
<dbReference type="CDD" id="cd00009">
    <property type="entry name" value="AAA"/>
    <property type="match status" value="1"/>
</dbReference>
<dbReference type="InterPro" id="IPR025662">
    <property type="entry name" value="Sigma_54_int_dom_ATP-bd_1"/>
</dbReference>
<feature type="domain" description="Response regulatory" evidence="9">
    <location>
        <begin position="3"/>
        <end position="118"/>
    </location>
</feature>
<keyword evidence="12" id="KW-1185">Reference proteome</keyword>
<dbReference type="FunFam" id="1.10.8.60:FF:000014">
    <property type="entry name" value="DNA-binding transcriptional regulator NtrC"/>
    <property type="match status" value="1"/>
</dbReference>
<evidence type="ECO:0000256" key="1">
    <source>
        <dbReference type="ARBA" id="ARBA00022741"/>
    </source>
</evidence>
<dbReference type="SMART" id="SM00382">
    <property type="entry name" value="AAA"/>
    <property type="match status" value="1"/>
</dbReference>
<dbReference type="InterPro" id="IPR011006">
    <property type="entry name" value="CheY-like_superfamily"/>
</dbReference>
<reference evidence="11 13" key="2">
    <citation type="submission" date="2019-03" db="EMBL/GenBank/DDBJ databases">
        <title>Genomic Encyclopedia of Type Strains, Phase IV (KMG-IV): sequencing the most valuable type-strain genomes for metagenomic binning, comparative biology and taxonomic classification.</title>
        <authorList>
            <person name="Goeker M."/>
        </authorList>
    </citation>
    <scope>NUCLEOTIDE SEQUENCE [LARGE SCALE GENOMIC DNA]</scope>
    <source>
        <strain evidence="11 13">DSM 101483</strain>
    </source>
</reference>
<evidence type="ECO:0000256" key="2">
    <source>
        <dbReference type="ARBA" id="ARBA00022840"/>
    </source>
</evidence>
<evidence type="ECO:0000313" key="11">
    <source>
        <dbReference type="EMBL" id="TDT90875.1"/>
    </source>
</evidence>
<dbReference type="PROSITE" id="PS50110">
    <property type="entry name" value="RESPONSE_REGULATORY"/>
    <property type="match status" value="1"/>
</dbReference>